<comment type="caution">
    <text evidence="1">The sequence shown here is derived from an EMBL/GenBank/DDBJ whole genome shotgun (WGS) entry which is preliminary data.</text>
</comment>
<feature type="non-terminal residue" evidence="1">
    <location>
        <position position="1"/>
    </location>
</feature>
<evidence type="ECO:0000313" key="1">
    <source>
        <dbReference type="EMBL" id="CAG8448989.1"/>
    </source>
</evidence>
<sequence length="500" mass="56761">VTLVAQRNFTTKSSYYSSIPQILFDNKDTNEYEILLKESFLSTEYLEPIRLAYKLAISSYVSLYNFYKKTDEEINIDLFFCDFFANDPCFDLAWKLGKPVVGFSSNIYPFSFTPYKSDPLFGCPVNMEIESFYNRFKCVLISPLQSIGIMIAYINDLNVQRAKVGIEPNWDLKSRTSNILMLYHNFFGFEIPSAESPLHQHIGPILPEEYPSLTPALNLFLANNPRTIYFAIGTFGTLSPQNIFTLLKSFLELINQGIIDGVIWATVLTNTKELLSLTESDITLSTILNNNNPHIHLIEYAPQVAILSHKNTKLFLSHGGASSSHESMYYAKPMLILPVLGDQLGNAEKLELAGIALKVSKDNLDVNDIISKVKRLLNEESFKKNAKRLQFLAKVNSKRKYRAADLIEVVLNTAMHEGFKDENGTFKIDNKILLRDWITPSSRMGFIRGNYLDVYGVAIMLFLTLIGGFGYTLFKITKFFYTKCINGNSNSHESLKPKVE</sequence>
<keyword evidence="2" id="KW-1185">Reference proteome</keyword>
<protein>
    <submittedName>
        <fullName evidence="1">9551_t:CDS:1</fullName>
    </submittedName>
</protein>
<reference evidence="1" key="1">
    <citation type="submission" date="2021-06" db="EMBL/GenBank/DDBJ databases">
        <authorList>
            <person name="Kallberg Y."/>
            <person name="Tangrot J."/>
            <person name="Rosling A."/>
        </authorList>
    </citation>
    <scope>NUCLEOTIDE SEQUENCE</scope>
    <source>
        <strain evidence="1">AU212A</strain>
    </source>
</reference>
<proteinExistence type="predicted"/>
<name>A0ACA9K373_9GLOM</name>
<gene>
    <name evidence="1" type="ORF">SCALOS_LOCUS1091</name>
</gene>
<dbReference type="Proteomes" id="UP000789860">
    <property type="component" value="Unassembled WGS sequence"/>
</dbReference>
<dbReference type="EMBL" id="CAJVPM010000661">
    <property type="protein sequence ID" value="CAG8448989.1"/>
    <property type="molecule type" value="Genomic_DNA"/>
</dbReference>
<organism evidence="1 2">
    <name type="scientific">Scutellospora calospora</name>
    <dbReference type="NCBI Taxonomy" id="85575"/>
    <lineage>
        <taxon>Eukaryota</taxon>
        <taxon>Fungi</taxon>
        <taxon>Fungi incertae sedis</taxon>
        <taxon>Mucoromycota</taxon>
        <taxon>Glomeromycotina</taxon>
        <taxon>Glomeromycetes</taxon>
        <taxon>Diversisporales</taxon>
        <taxon>Gigasporaceae</taxon>
        <taxon>Scutellospora</taxon>
    </lineage>
</organism>
<evidence type="ECO:0000313" key="2">
    <source>
        <dbReference type="Proteomes" id="UP000789860"/>
    </source>
</evidence>
<accession>A0ACA9K373</accession>